<dbReference type="Proteomes" id="UP001344888">
    <property type="component" value="Unassembled WGS sequence"/>
</dbReference>
<name>A0AAW9NID5_9BACL</name>
<dbReference type="AlphaFoldDB" id="A0AAW9NID5"/>
<reference evidence="1 2" key="1">
    <citation type="submission" date="2023-03" db="EMBL/GenBank/DDBJ databases">
        <title>Bacillus Genome Sequencing.</title>
        <authorList>
            <person name="Dunlap C."/>
        </authorList>
    </citation>
    <scope>NUCLEOTIDE SEQUENCE [LARGE SCALE GENOMIC DNA]</scope>
    <source>
        <strain evidence="1 2">B-59205</strain>
    </source>
</reference>
<dbReference type="EMBL" id="JARSFG010000003">
    <property type="protein sequence ID" value="MEC1177180.1"/>
    <property type="molecule type" value="Genomic_DNA"/>
</dbReference>
<evidence type="ECO:0000313" key="2">
    <source>
        <dbReference type="Proteomes" id="UP001344888"/>
    </source>
</evidence>
<organism evidence="1 2">
    <name type="scientific">Metasolibacillus meyeri</name>
    <dbReference type="NCBI Taxonomy" id="1071052"/>
    <lineage>
        <taxon>Bacteria</taxon>
        <taxon>Bacillati</taxon>
        <taxon>Bacillota</taxon>
        <taxon>Bacilli</taxon>
        <taxon>Bacillales</taxon>
        <taxon>Caryophanaceae</taxon>
        <taxon>Metasolibacillus</taxon>
    </lineage>
</organism>
<sequence length="74" mass="8886">MEKQTRRRLLQETKDYIVKMILEEGVKIREMSRKFEIVESTIQHMEIPLVLINHQKSVYSPSANHDHLLVWNKV</sequence>
<dbReference type="RefSeq" id="WP_326121423.1">
    <property type="nucleotide sequence ID" value="NZ_JARSFG010000003.1"/>
</dbReference>
<gene>
    <name evidence="1" type="ORF">P9B03_01675</name>
</gene>
<keyword evidence="2" id="KW-1185">Reference proteome</keyword>
<proteinExistence type="predicted"/>
<protein>
    <recommendedName>
        <fullName evidence="3">HTH psq-type domain-containing protein</fullName>
    </recommendedName>
</protein>
<evidence type="ECO:0000313" key="1">
    <source>
        <dbReference type="EMBL" id="MEC1177180.1"/>
    </source>
</evidence>
<evidence type="ECO:0008006" key="3">
    <source>
        <dbReference type="Google" id="ProtNLM"/>
    </source>
</evidence>
<comment type="caution">
    <text evidence="1">The sequence shown here is derived from an EMBL/GenBank/DDBJ whole genome shotgun (WGS) entry which is preliminary data.</text>
</comment>
<accession>A0AAW9NID5</accession>